<sequence>MSEDIENIQYNNMYIDTQDNSIIEDIYNYENNFMNKDTQDYEDNILDNIILHLSVRVNPVKARSESIQSEIKSQKSITSIASYLCTQYQIFKDQILIAPVVSSSIEGSSISKLLTINTMFKKYAKNIYSLFEPKQNHVIYQLIAWLVEAIILLDSINHNQF</sequence>
<evidence type="ECO:0000313" key="1">
    <source>
        <dbReference type="EMBL" id="CAG8565309.1"/>
    </source>
</evidence>
<name>A0ACA9M300_9GLOM</name>
<dbReference type="Proteomes" id="UP000789920">
    <property type="component" value="Unassembled WGS sequence"/>
</dbReference>
<accession>A0ACA9M300</accession>
<keyword evidence="2" id="KW-1185">Reference proteome</keyword>
<reference evidence="1" key="1">
    <citation type="submission" date="2021-06" db="EMBL/GenBank/DDBJ databases">
        <authorList>
            <person name="Kallberg Y."/>
            <person name="Tangrot J."/>
            <person name="Rosling A."/>
        </authorList>
    </citation>
    <scope>NUCLEOTIDE SEQUENCE</scope>
    <source>
        <strain evidence="1">MA461A</strain>
    </source>
</reference>
<evidence type="ECO:0000313" key="2">
    <source>
        <dbReference type="Proteomes" id="UP000789920"/>
    </source>
</evidence>
<proteinExistence type="predicted"/>
<protein>
    <submittedName>
        <fullName evidence="1">10993_t:CDS:1</fullName>
    </submittedName>
</protein>
<organism evidence="1 2">
    <name type="scientific">Racocetra persica</name>
    <dbReference type="NCBI Taxonomy" id="160502"/>
    <lineage>
        <taxon>Eukaryota</taxon>
        <taxon>Fungi</taxon>
        <taxon>Fungi incertae sedis</taxon>
        <taxon>Mucoromycota</taxon>
        <taxon>Glomeromycotina</taxon>
        <taxon>Glomeromycetes</taxon>
        <taxon>Diversisporales</taxon>
        <taxon>Gigasporaceae</taxon>
        <taxon>Racocetra</taxon>
    </lineage>
</organism>
<dbReference type="EMBL" id="CAJVQC010006303">
    <property type="protein sequence ID" value="CAG8565309.1"/>
    <property type="molecule type" value="Genomic_DNA"/>
</dbReference>
<gene>
    <name evidence="1" type="ORF">RPERSI_LOCUS4531</name>
</gene>
<comment type="caution">
    <text evidence="1">The sequence shown here is derived from an EMBL/GenBank/DDBJ whole genome shotgun (WGS) entry which is preliminary data.</text>
</comment>